<evidence type="ECO:0000313" key="4">
    <source>
        <dbReference type="WBParaSite" id="HPBE_0001159701-mRNA-1"/>
    </source>
</evidence>
<dbReference type="AlphaFoldDB" id="A0A183FTZ0"/>
<dbReference type="WBParaSite" id="HPBE_0001159701-mRNA-1">
    <property type="protein sequence ID" value="HPBE_0001159701-mRNA-1"/>
    <property type="gene ID" value="HPBE_0001159701"/>
</dbReference>
<name>A0A183FTZ0_HELPZ</name>
<sequence>MDDYKAELLRGLQPIRMEVKEHAEQYRERMKKYFDDNDAVEESRNDRNREAVDSGSEALENCGRPEKESRGCVGLMKAQRWADVEDPRGVVVVVPLGLRLEEAKRI</sequence>
<organism evidence="3 4">
    <name type="scientific">Heligmosomoides polygyrus</name>
    <name type="common">Parasitic roundworm</name>
    <dbReference type="NCBI Taxonomy" id="6339"/>
    <lineage>
        <taxon>Eukaryota</taxon>
        <taxon>Metazoa</taxon>
        <taxon>Ecdysozoa</taxon>
        <taxon>Nematoda</taxon>
        <taxon>Chromadorea</taxon>
        <taxon>Rhabditida</taxon>
        <taxon>Rhabditina</taxon>
        <taxon>Rhabditomorpha</taxon>
        <taxon>Strongyloidea</taxon>
        <taxon>Heligmosomidae</taxon>
        <taxon>Heligmosomoides</taxon>
    </lineage>
</organism>
<protein>
    <submittedName>
        <fullName evidence="4">ING domain-containing protein</fullName>
    </submittedName>
</protein>
<dbReference type="Proteomes" id="UP000050761">
    <property type="component" value="Unassembled WGS sequence"/>
</dbReference>
<evidence type="ECO:0000256" key="1">
    <source>
        <dbReference type="SAM" id="MobiDB-lite"/>
    </source>
</evidence>
<feature type="compositionally biased region" description="Basic and acidic residues" evidence="1">
    <location>
        <begin position="37"/>
        <end position="52"/>
    </location>
</feature>
<evidence type="ECO:0000313" key="2">
    <source>
        <dbReference type="EMBL" id="VDO89172.1"/>
    </source>
</evidence>
<accession>A0A183FTZ0</accession>
<evidence type="ECO:0000313" key="3">
    <source>
        <dbReference type="Proteomes" id="UP000050761"/>
    </source>
</evidence>
<dbReference type="OrthoDB" id="10587745at2759"/>
<dbReference type="EMBL" id="UZAH01027162">
    <property type="protein sequence ID" value="VDO89172.1"/>
    <property type="molecule type" value="Genomic_DNA"/>
</dbReference>
<accession>A0A3P8CYS8</accession>
<keyword evidence="3" id="KW-1185">Reference proteome</keyword>
<feature type="region of interest" description="Disordered" evidence="1">
    <location>
        <begin position="37"/>
        <end position="66"/>
    </location>
</feature>
<proteinExistence type="predicted"/>
<reference evidence="2 3" key="1">
    <citation type="submission" date="2018-11" db="EMBL/GenBank/DDBJ databases">
        <authorList>
            <consortium name="Pathogen Informatics"/>
        </authorList>
    </citation>
    <scope>NUCLEOTIDE SEQUENCE [LARGE SCALE GENOMIC DNA]</scope>
</reference>
<gene>
    <name evidence="2" type="ORF">HPBE_LOCUS11594</name>
</gene>
<reference evidence="4" key="2">
    <citation type="submission" date="2019-09" db="UniProtKB">
        <authorList>
            <consortium name="WormBaseParasite"/>
        </authorList>
    </citation>
    <scope>IDENTIFICATION</scope>
</reference>